<keyword evidence="3" id="KW-1185">Reference proteome</keyword>
<feature type="region of interest" description="Disordered" evidence="1">
    <location>
        <begin position="211"/>
        <end position="269"/>
    </location>
</feature>
<feature type="region of interest" description="Disordered" evidence="1">
    <location>
        <begin position="127"/>
        <end position="167"/>
    </location>
</feature>
<gene>
    <name evidence="2" type="ORF">G7Y89_g230</name>
</gene>
<feature type="region of interest" description="Disordered" evidence="1">
    <location>
        <begin position="341"/>
        <end position="493"/>
    </location>
</feature>
<dbReference type="AlphaFoldDB" id="A0A8H4RXJ2"/>
<feature type="compositionally biased region" description="Acidic residues" evidence="1">
    <location>
        <begin position="358"/>
        <end position="369"/>
    </location>
</feature>
<evidence type="ECO:0000256" key="1">
    <source>
        <dbReference type="SAM" id="MobiDB-lite"/>
    </source>
</evidence>
<dbReference type="OrthoDB" id="5398515at2759"/>
<dbReference type="EMBL" id="JAAMPI010000008">
    <property type="protein sequence ID" value="KAF4637847.1"/>
    <property type="molecule type" value="Genomic_DNA"/>
</dbReference>
<feature type="compositionally biased region" description="Basic and acidic residues" evidence="1">
    <location>
        <begin position="41"/>
        <end position="50"/>
    </location>
</feature>
<feature type="compositionally biased region" description="Low complexity" evidence="1">
    <location>
        <begin position="67"/>
        <end position="90"/>
    </location>
</feature>
<comment type="caution">
    <text evidence="2">The sequence shown here is derived from an EMBL/GenBank/DDBJ whole genome shotgun (WGS) entry which is preliminary data.</text>
</comment>
<evidence type="ECO:0000313" key="2">
    <source>
        <dbReference type="EMBL" id="KAF4637847.1"/>
    </source>
</evidence>
<feature type="compositionally biased region" description="Basic and acidic residues" evidence="1">
    <location>
        <begin position="222"/>
        <end position="234"/>
    </location>
</feature>
<proteinExistence type="predicted"/>
<sequence>MATTLRATTPPPPSIIRTPTTPRLGTFDDDYQPYPSRKSSRISERSERSRASNTTPPSTPGRKVRATPSSPRSSKRTSSSTLTDSLPTSPQTASKKRVPKSSPEFGGQRVSGALNFDSTASAAAALGLSTPSRMDKKDIPRSVAAVRGNGMLPTPAKTPKKRPDEAAPEVKAIARNLFSVRSATVDEAMPSPKKKGKKKYSGFTLNSFEAEDDEQPIQIFTDSHDRVPEADPHPENPFFGDSEATPEPTKRTSKRRKVTVPGEGEQDYEDVERRTDGLIYVFRGKRIFKKFAQTDEAGPSDPARARIVNEMDDDLDNELDEALPSRLRGRITRSSVKPRLLFPTAQQLGKKELSQKEVEDEEADTDIEDPSMKASPSVDIRMHNASPHLATTPKDMVDEKVTTPQAPKFAPASPPGTHRATRSKKVDMGSSPAGPSSSEDDTQKSPVHASRGRGGKISPFDAWQRVKTEETKATNKREGSPVARARGGKRARI</sequence>
<organism evidence="2 3">
    <name type="scientific">Cudoniella acicularis</name>
    <dbReference type="NCBI Taxonomy" id="354080"/>
    <lineage>
        <taxon>Eukaryota</taxon>
        <taxon>Fungi</taxon>
        <taxon>Dikarya</taxon>
        <taxon>Ascomycota</taxon>
        <taxon>Pezizomycotina</taxon>
        <taxon>Leotiomycetes</taxon>
        <taxon>Helotiales</taxon>
        <taxon>Tricladiaceae</taxon>
        <taxon>Cudoniella</taxon>
    </lineage>
</organism>
<evidence type="ECO:0000313" key="3">
    <source>
        <dbReference type="Proteomes" id="UP000566819"/>
    </source>
</evidence>
<name>A0A8H4RXJ2_9HELO</name>
<feature type="region of interest" description="Disordered" evidence="1">
    <location>
        <begin position="1"/>
        <end position="115"/>
    </location>
</feature>
<protein>
    <submittedName>
        <fullName evidence="2">Uncharacterized protein</fullName>
    </submittedName>
</protein>
<dbReference type="Proteomes" id="UP000566819">
    <property type="component" value="Unassembled WGS sequence"/>
</dbReference>
<reference evidence="2 3" key="1">
    <citation type="submission" date="2020-03" db="EMBL/GenBank/DDBJ databases">
        <title>Draft Genome Sequence of Cudoniella acicularis.</title>
        <authorList>
            <person name="Buettner E."/>
            <person name="Kellner H."/>
        </authorList>
    </citation>
    <scope>NUCLEOTIDE SEQUENCE [LARGE SCALE GENOMIC DNA]</scope>
    <source>
        <strain evidence="2 3">DSM 108380</strain>
    </source>
</reference>
<feature type="compositionally biased region" description="Basic and acidic residues" evidence="1">
    <location>
        <begin position="464"/>
        <end position="479"/>
    </location>
</feature>
<accession>A0A8H4RXJ2</accession>